<dbReference type="SUPFAM" id="SSF51735">
    <property type="entry name" value="NAD(P)-binding Rossmann-fold domains"/>
    <property type="match status" value="1"/>
</dbReference>
<comment type="caution">
    <text evidence="2">The sequence shown here is derived from an EMBL/GenBank/DDBJ whole genome shotgun (WGS) entry which is preliminary data.</text>
</comment>
<reference evidence="2" key="1">
    <citation type="journal article" date="2021" name="Nat. Commun.">
        <title>Genetic determinants of endophytism in the Arabidopsis root mycobiome.</title>
        <authorList>
            <person name="Mesny F."/>
            <person name="Miyauchi S."/>
            <person name="Thiergart T."/>
            <person name="Pickel B."/>
            <person name="Atanasova L."/>
            <person name="Karlsson M."/>
            <person name="Huettel B."/>
            <person name="Barry K.W."/>
            <person name="Haridas S."/>
            <person name="Chen C."/>
            <person name="Bauer D."/>
            <person name="Andreopoulos W."/>
            <person name="Pangilinan J."/>
            <person name="LaButti K."/>
            <person name="Riley R."/>
            <person name="Lipzen A."/>
            <person name="Clum A."/>
            <person name="Drula E."/>
            <person name="Henrissat B."/>
            <person name="Kohler A."/>
            <person name="Grigoriev I.V."/>
            <person name="Martin F.M."/>
            <person name="Hacquard S."/>
        </authorList>
    </citation>
    <scope>NUCLEOTIDE SEQUENCE</scope>
    <source>
        <strain evidence="2">MPI-CAGE-AT-0021</strain>
    </source>
</reference>
<dbReference type="InterPro" id="IPR036291">
    <property type="entry name" value="NAD(P)-bd_dom_sf"/>
</dbReference>
<dbReference type="PANTHER" id="PTHR43157">
    <property type="entry name" value="PHOSPHATIDYLINOSITOL-GLYCAN BIOSYNTHESIS CLASS F PROTEIN-RELATED"/>
    <property type="match status" value="1"/>
</dbReference>
<protein>
    <submittedName>
        <fullName evidence="2">Uncharacterized protein</fullName>
    </submittedName>
</protein>
<evidence type="ECO:0000313" key="3">
    <source>
        <dbReference type="Proteomes" id="UP000717696"/>
    </source>
</evidence>
<sequence length="197" mass="21962">MVPPDGSKTVQGYELQLGVNNLAHHLFTTLLTPTLKATAQVAPRDTVRVVWVSSSAADTAPNPAIDFSNINYQREEGLWAKYMRSKAGNVIQAAEYARRTEGSGILSLSLNPGNFVTNLQNNMPKWQLAMFKLIAHPPKNGAYTELFAGLHPSITEKDNGSWVSPFGKKEAARKDLVEPDLGRKYWEWCETQVRPYM</sequence>
<accession>A0A9P9DYX7</accession>
<gene>
    <name evidence="2" type="ORF">B0J13DRAFT_564463</name>
</gene>
<dbReference type="EMBL" id="JAGMUU010000022">
    <property type="protein sequence ID" value="KAH7127746.1"/>
    <property type="molecule type" value="Genomic_DNA"/>
</dbReference>
<name>A0A9P9DYX7_9HYPO</name>
<dbReference type="AlphaFoldDB" id="A0A9P9DYX7"/>
<dbReference type="PANTHER" id="PTHR43157:SF31">
    <property type="entry name" value="PHOSPHATIDYLINOSITOL-GLYCAN BIOSYNTHESIS CLASS F PROTEIN"/>
    <property type="match status" value="1"/>
</dbReference>
<keyword evidence="3" id="KW-1185">Reference proteome</keyword>
<dbReference type="GO" id="GO:0016491">
    <property type="term" value="F:oxidoreductase activity"/>
    <property type="evidence" value="ECO:0007669"/>
    <property type="project" value="UniProtKB-KW"/>
</dbReference>
<dbReference type="Gene3D" id="3.40.50.720">
    <property type="entry name" value="NAD(P)-binding Rossmann-like Domain"/>
    <property type="match status" value="1"/>
</dbReference>
<organism evidence="2 3">
    <name type="scientific">Dactylonectria estremocensis</name>
    <dbReference type="NCBI Taxonomy" id="1079267"/>
    <lineage>
        <taxon>Eukaryota</taxon>
        <taxon>Fungi</taxon>
        <taxon>Dikarya</taxon>
        <taxon>Ascomycota</taxon>
        <taxon>Pezizomycotina</taxon>
        <taxon>Sordariomycetes</taxon>
        <taxon>Hypocreomycetidae</taxon>
        <taxon>Hypocreales</taxon>
        <taxon>Nectriaceae</taxon>
        <taxon>Dactylonectria</taxon>
    </lineage>
</organism>
<dbReference type="Proteomes" id="UP000717696">
    <property type="component" value="Unassembled WGS sequence"/>
</dbReference>
<proteinExistence type="predicted"/>
<evidence type="ECO:0000313" key="2">
    <source>
        <dbReference type="EMBL" id="KAH7127746.1"/>
    </source>
</evidence>
<dbReference type="OrthoDB" id="191139at2759"/>
<evidence type="ECO:0000256" key="1">
    <source>
        <dbReference type="ARBA" id="ARBA00023002"/>
    </source>
</evidence>
<keyword evidence="1" id="KW-0560">Oxidoreductase</keyword>